<organism evidence="3 4">
    <name type="scientific">Hirundo rustica rustica</name>
    <dbReference type="NCBI Taxonomy" id="333673"/>
    <lineage>
        <taxon>Eukaryota</taxon>
        <taxon>Metazoa</taxon>
        <taxon>Chordata</taxon>
        <taxon>Craniata</taxon>
        <taxon>Vertebrata</taxon>
        <taxon>Euteleostomi</taxon>
        <taxon>Archelosauria</taxon>
        <taxon>Archosauria</taxon>
        <taxon>Dinosauria</taxon>
        <taxon>Saurischia</taxon>
        <taxon>Theropoda</taxon>
        <taxon>Coelurosauria</taxon>
        <taxon>Aves</taxon>
        <taxon>Neognathae</taxon>
        <taxon>Neoaves</taxon>
        <taxon>Telluraves</taxon>
        <taxon>Australaves</taxon>
        <taxon>Passeriformes</taxon>
        <taxon>Sylvioidea</taxon>
        <taxon>Hirundinidae</taxon>
        <taxon>Hirundo</taxon>
    </lineage>
</organism>
<proteinExistence type="predicted"/>
<name>A0A3M0J2K3_HIRRU</name>
<feature type="region of interest" description="Disordered" evidence="1">
    <location>
        <begin position="257"/>
        <end position="312"/>
    </location>
</feature>
<accession>A0A3M0J2K3</accession>
<keyword evidence="4" id="KW-1185">Reference proteome</keyword>
<feature type="chain" id="PRO_5018039146" evidence="2">
    <location>
        <begin position="30"/>
        <end position="312"/>
    </location>
</feature>
<reference evidence="3 4" key="1">
    <citation type="submission" date="2018-07" db="EMBL/GenBank/DDBJ databases">
        <title>A high quality draft genome assembly of the barn swallow (H. rustica rustica).</title>
        <authorList>
            <person name="Formenti G."/>
            <person name="Chiara M."/>
            <person name="Poveda L."/>
            <person name="Francoijs K.-J."/>
            <person name="Bonisoli-Alquati A."/>
            <person name="Canova L."/>
            <person name="Gianfranceschi L."/>
            <person name="Horner D.S."/>
            <person name="Saino N."/>
        </authorList>
    </citation>
    <scope>NUCLEOTIDE SEQUENCE [LARGE SCALE GENOMIC DNA]</scope>
    <source>
        <strain evidence="3">Chelidonia</strain>
        <tissue evidence="3">Blood</tissue>
    </source>
</reference>
<comment type="caution">
    <text evidence="3">The sequence shown here is derived from an EMBL/GenBank/DDBJ whole genome shotgun (WGS) entry which is preliminary data.</text>
</comment>
<feature type="region of interest" description="Disordered" evidence="1">
    <location>
        <begin position="36"/>
        <end position="86"/>
    </location>
</feature>
<feature type="compositionally biased region" description="Low complexity" evidence="1">
    <location>
        <begin position="278"/>
        <end position="300"/>
    </location>
</feature>
<evidence type="ECO:0000313" key="4">
    <source>
        <dbReference type="Proteomes" id="UP000269221"/>
    </source>
</evidence>
<feature type="signal peptide" evidence="2">
    <location>
        <begin position="1"/>
        <end position="29"/>
    </location>
</feature>
<keyword evidence="2" id="KW-0732">Signal</keyword>
<evidence type="ECO:0000256" key="1">
    <source>
        <dbReference type="SAM" id="MobiDB-lite"/>
    </source>
</evidence>
<protein>
    <submittedName>
        <fullName evidence="3">Uncharacterized protein</fullName>
    </submittedName>
</protein>
<sequence length="312" mass="33465">MARAGAMSDGGVLLAALVLLLAAVAACWALGHWQPRRRQSRTPKRNNVPRVWPRGSWRNRGAPAAPRRSRPRATPGKRPRAPASPLHLSSRCRPCVAAAQELQELMLLHWARKGTCVPLYTGMWQALWKDLEKLVKLGHLPCCGSFSSSQSLHPCKRLLPATFSIPGRASSLARMAQQRTPVIPAGSCGCQRPSILPGASAICDSLHPSQRLSETRSACRSSQDAVLAAPAVPAGNSLSLVVETILETPRKIVHLQEAAPPQPWTTSKDRTLEEQVRSPQELSSGSPGSSPGQARPGQGPESSLVPGCSRCL</sequence>
<feature type="compositionally biased region" description="Basic residues" evidence="1">
    <location>
        <begin position="67"/>
        <end position="80"/>
    </location>
</feature>
<feature type="compositionally biased region" description="Basic and acidic residues" evidence="1">
    <location>
        <begin position="267"/>
        <end position="276"/>
    </location>
</feature>
<evidence type="ECO:0000256" key="2">
    <source>
        <dbReference type="SAM" id="SignalP"/>
    </source>
</evidence>
<dbReference type="Proteomes" id="UP000269221">
    <property type="component" value="Unassembled WGS sequence"/>
</dbReference>
<dbReference type="PROSITE" id="PS51257">
    <property type="entry name" value="PROKAR_LIPOPROTEIN"/>
    <property type="match status" value="1"/>
</dbReference>
<dbReference type="EMBL" id="QRBI01000310">
    <property type="protein sequence ID" value="RMB88836.1"/>
    <property type="molecule type" value="Genomic_DNA"/>
</dbReference>
<gene>
    <name evidence="3" type="ORF">DUI87_34770</name>
</gene>
<dbReference type="AlphaFoldDB" id="A0A3M0J2K3"/>
<evidence type="ECO:0000313" key="3">
    <source>
        <dbReference type="EMBL" id="RMB88836.1"/>
    </source>
</evidence>